<gene>
    <name evidence="4" type="ORF">EHS25_004553</name>
</gene>
<dbReference type="Gene3D" id="1.10.150.20">
    <property type="entry name" value="5' to 3' exonuclease, C-terminal subdomain"/>
    <property type="match status" value="1"/>
</dbReference>
<comment type="cofactor">
    <cofactor evidence="1">
        <name>Mg(2+)</name>
        <dbReference type="ChEBI" id="CHEBI:18420"/>
    </cofactor>
    <text evidence="1">Binds 2 magnesium ions per subunit. They probably participate in the reaction catalyzed by the enzyme. May bind an additional third magnesium ion after substrate binding.</text>
</comment>
<evidence type="ECO:0000313" key="4">
    <source>
        <dbReference type="EMBL" id="RSH94747.1"/>
    </source>
</evidence>
<dbReference type="GO" id="GO:0035312">
    <property type="term" value="F:5'-3' DNA exonuclease activity"/>
    <property type="evidence" value="ECO:0007669"/>
    <property type="project" value="UniProtKB-UniRule"/>
</dbReference>
<dbReference type="InterPro" id="IPR006086">
    <property type="entry name" value="XPG-I_dom"/>
</dbReference>
<keyword evidence="1" id="KW-0269">Exonuclease</keyword>
<organism evidence="4 5">
    <name type="scientific">Saitozyma podzolica</name>
    <dbReference type="NCBI Taxonomy" id="1890683"/>
    <lineage>
        <taxon>Eukaryota</taxon>
        <taxon>Fungi</taxon>
        <taxon>Dikarya</taxon>
        <taxon>Basidiomycota</taxon>
        <taxon>Agaricomycotina</taxon>
        <taxon>Tremellomycetes</taxon>
        <taxon>Tremellales</taxon>
        <taxon>Trimorphomycetaceae</taxon>
        <taxon>Saitozyma</taxon>
    </lineage>
</organism>
<dbReference type="EC" id="3.1.-.-" evidence="1"/>
<feature type="region of interest" description="Disordered" evidence="2">
    <location>
        <begin position="201"/>
        <end position="232"/>
    </location>
</feature>
<keyword evidence="1" id="KW-0378">Hydrolase</keyword>
<dbReference type="OrthoDB" id="31113at2759"/>
<dbReference type="SUPFAM" id="SSF47807">
    <property type="entry name" value="5' to 3' exonuclease, C-terminal subdomain"/>
    <property type="match status" value="1"/>
</dbReference>
<sequence length="654" mass="71950">MGIQDLVSWAKKAHPSALQSFPKRWAAPEIRNKRIAIDATLLTNRFHFAMTDGPLKGKGGLLGWYSLINVMRAHGIQPVAIWDKPGKRKWKEPESAQTHVMGGMASPLTLQTRKRTLTRANNIARRAHELDRADRLGALRAAFRELDSLPFEEQEVVRQHWATTRFVSPEGATEVTESTVRKAAERIAVPPLVDERVGVTEGSDQGVASGQGVQTVPKPEPATYTTQTSHASHTIGLSVGRTIVRVLRSIDVLTALVARYRASNVTREWGVPESPEVSQAIEYVRELEDLTEQVEAESSTTGRAVTEAGEAHEREEGAVSARAAREFVDERIEEVMPETVAESRRQNALTMEEGEIIDAFLTPRPGPEVGEEQTQARTSPAESALPDKVLVEDDILEVWTPPTDTPLHRLDDLISRLPDVLATYDRPLNIPSQRDHADCRELLVKMGVPVIEAEPPFEAEGVASALANRGLVDYVGTEDSDVIAYDGPLLKNLTTAKEPLVLLRGSALRAASSLSPEAFLDFCILLGTDASPRIPKLGPVSAFKAMQKHGSIEAMLASDPTIAERAQTMQGGVDGWMELVRNAREVFRSVPPIPDGLELGQGKWDEEEVERWLEVRHGISFVDPEGAEQGRVEEMRAAEEWDEIIASENEGIGR</sequence>
<accession>A0A427YUH6</accession>
<dbReference type="STRING" id="1890683.A0A427YUH6"/>
<dbReference type="InterPro" id="IPR008918">
    <property type="entry name" value="HhH2"/>
</dbReference>
<dbReference type="Proteomes" id="UP000279259">
    <property type="component" value="Unassembled WGS sequence"/>
</dbReference>
<feature type="compositionally biased region" description="Basic and acidic residues" evidence="2">
    <location>
        <begin position="309"/>
        <end position="321"/>
    </location>
</feature>
<dbReference type="GO" id="GO:0006298">
    <property type="term" value="P:mismatch repair"/>
    <property type="evidence" value="ECO:0007669"/>
    <property type="project" value="TreeGrafter"/>
</dbReference>
<comment type="subcellular location">
    <subcellularLocation>
        <location evidence="1">Nucleus</location>
    </subcellularLocation>
</comment>
<dbReference type="PANTHER" id="PTHR11081:SF8">
    <property type="entry name" value="EXONUCLEASE 1"/>
    <property type="match status" value="1"/>
</dbReference>
<dbReference type="GO" id="GO:0017108">
    <property type="term" value="F:5'-flap endonuclease activity"/>
    <property type="evidence" value="ECO:0007669"/>
    <property type="project" value="TreeGrafter"/>
</dbReference>
<dbReference type="InterPro" id="IPR036279">
    <property type="entry name" value="5-3_exonuclease_C_sf"/>
</dbReference>
<dbReference type="AlphaFoldDB" id="A0A427YUH6"/>
<feature type="compositionally biased region" description="Polar residues" evidence="2">
    <location>
        <begin position="372"/>
        <end position="381"/>
    </location>
</feature>
<evidence type="ECO:0000256" key="1">
    <source>
        <dbReference type="RuleBase" id="RU910737"/>
    </source>
</evidence>
<protein>
    <recommendedName>
        <fullName evidence="1">Exonuclease 1</fullName>
        <ecNumber evidence="1">3.1.-.-</ecNumber>
    </recommendedName>
</protein>
<keyword evidence="1" id="KW-0479">Metal-binding</keyword>
<dbReference type="GO" id="GO:0006310">
    <property type="term" value="P:DNA recombination"/>
    <property type="evidence" value="ECO:0007669"/>
    <property type="project" value="TreeGrafter"/>
</dbReference>
<feature type="compositionally biased region" description="Polar residues" evidence="2">
    <location>
        <begin position="223"/>
        <end position="232"/>
    </location>
</feature>
<keyword evidence="1" id="KW-0267">Excision nuclease</keyword>
<feature type="region of interest" description="Disordered" evidence="2">
    <location>
        <begin position="361"/>
        <end position="382"/>
    </location>
</feature>
<keyword evidence="1" id="KW-0238">DNA-binding</keyword>
<name>A0A427YUH6_9TREE</name>
<dbReference type="InterPro" id="IPR029060">
    <property type="entry name" value="PIN-like_dom_sf"/>
</dbReference>
<dbReference type="SMART" id="SM00279">
    <property type="entry name" value="HhH2"/>
    <property type="match status" value="1"/>
</dbReference>
<keyword evidence="5" id="KW-1185">Reference proteome</keyword>
<keyword evidence="1" id="KW-0539">Nucleus</keyword>
<keyword evidence="1" id="KW-0234">DNA repair</keyword>
<keyword evidence="1" id="KW-0540">Nuclease</keyword>
<evidence type="ECO:0000313" key="5">
    <source>
        <dbReference type="Proteomes" id="UP000279259"/>
    </source>
</evidence>
<dbReference type="GO" id="GO:0046872">
    <property type="term" value="F:metal ion binding"/>
    <property type="evidence" value="ECO:0007669"/>
    <property type="project" value="UniProtKB-UniRule"/>
</dbReference>
<dbReference type="InterPro" id="IPR006084">
    <property type="entry name" value="XPG/Rad2"/>
</dbReference>
<comment type="function">
    <text evidence="1">5'-&gt;3' double-stranded DNA exonuclease which may also possess a cryptic 3'-&gt;5' double-stranded DNA exonuclease activity. Functions in DNA mismatch repair.</text>
</comment>
<dbReference type="EMBL" id="RSCD01000002">
    <property type="protein sequence ID" value="RSH94747.1"/>
    <property type="molecule type" value="Genomic_DNA"/>
</dbReference>
<proteinExistence type="inferred from homology"/>
<reference evidence="4 5" key="1">
    <citation type="submission" date="2018-11" db="EMBL/GenBank/DDBJ databases">
        <title>Genome sequence of Saitozyma podzolica DSM 27192.</title>
        <authorList>
            <person name="Aliyu H."/>
            <person name="Gorte O."/>
            <person name="Ochsenreither K."/>
        </authorList>
    </citation>
    <scope>NUCLEOTIDE SEQUENCE [LARGE SCALE GENOMIC DNA]</scope>
    <source>
        <strain evidence="4 5">DSM 27192</strain>
    </source>
</reference>
<dbReference type="Gene3D" id="3.40.50.1010">
    <property type="entry name" value="5'-nuclease"/>
    <property type="match status" value="2"/>
</dbReference>
<feature type="region of interest" description="Disordered" evidence="2">
    <location>
        <begin position="294"/>
        <end position="321"/>
    </location>
</feature>
<comment type="caution">
    <text evidence="4">The sequence shown here is derived from an EMBL/GenBank/DDBJ whole genome shotgun (WGS) entry which is preliminary data.</text>
</comment>
<keyword evidence="1" id="KW-0228">DNA excision</keyword>
<dbReference type="PANTHER" id="PTHR11081">
    <property type="entry name" value="FLAP ENDONUCLEASE FAMILY MEMBER"/>
    <property type="match status" value="1"/>
</dbReference>
<evidence type="ECO:0000259" key="3">
    <source>
        <dbReference type="SMART" id="SM00484"/>
    </source>
</evidence>
<feature type="compositionally biased region" description="Polar residues" evidence="2">
    <location>
        <begin position="202"/>
        <end position="214"/>
    </location>
</feature>
<dbReference type="Pfam" id="PF00867">
    <property type="entry name" value="XPG_I"/>
    <property type="match status" value="1"/>
</dbReference>
<dbReference type="GO" id="GO:0005634">
    <property type="term" value="C:nucleus"/>
    <property type="evidence" value="ECO:0007669"/>
    <property type="project" value="UniProtKB-SubCell"/>
</dbReference>
<dbReference type="SMART" id="SM00484">
    <property type="entry name" value="XPGI"/>
    <property type="match status" value="1"/>
</dbReference>
<keyword evidence="1" id="KW-0460">Magnesium</keyword>
<comment type="similarity">
    <text evidence="1">Belongs to the XPG/RAD2 endonuclease family. EXO1 subfamily.</text>
</comment>
<dbReference type="PRINTS" id="PR00853">
    <property type="entry name" value="XPGRADSUPER"/>
</dbReference>
<keyword evidence="1" id="KW-0227">DNA damage</keyword>
<evidence type="ECO:0000256" key="2">
    <source>
        <dbReference type="SAM" id="MobiDB-lite"/>
    </source>
</evidence>
<dbReference type="SUPFAM" id="SSF88723">
    <property type="entry name" value="PIN domain-like"/>
    <property type="match status" value="1"/>
</dbReference>
<feature type="domain" description="XPG-I" evidence="3">
    <location>
        <begin position="444"/>
        <end position="510"/>
    </location>
</feature>
<dbReference type="GO" id="GO:0003677">
    <property type="term" value="F:DNA binding"/>
    <property type="evidence" value="ECO:0007669"/>
    <property type="project" value="UniProtKB-UniRule"/>
</dbReference>